<accession>A0A5J4QKR1</accession>
<protein>
    <submittedName>
        <fullName evidence="1">Uncharacterized protein</fullName>
    </submittedName>
</protein>
<dbReference type="AlphaFoldDB" id="A0A5J4QKR1"/>
<comment type="caution">
    <text evidence="1">The sequence shown here is derived from an EMBL/GenBank/DDBJ whole genome shotgun (WGS) entry which is preliminary data.</text>
</comment>
<organism evidence="1">
    <name type="scientific">termite gut metagenome</name>
    <dbReference type="NCBI Taxonomy" id="433724"/>
    <lineage>
        <taxon>unclassified sequences</taxon>
        <taxon>metagenomes</taxon>
        <taxon>organismal metagenomes</taxon>
    </lineage>
</organism>
<name>A0A5J4QKR1_9ZZZZ</name>
<sequence>SQSTEDLLEDSDKGQILYADSAYSGEPIAIILKSKEIENQIHRRASPLRCFSCRGSRDFLPIPLETSQNRLLLTISPTDCLLSENSPK</sequence>
<evidence type="ECO:0000313" key="1">
    <source>
        <dbReference type="EMBL" id="KAA6322456.1"/>
    </source>
</evidence>
<reference evidence="1" key="1">
    <citation type="submission" date="2019-03" db="EMBL/GenBank/DDBJ databases">
        <title>Single cell metagenomics reveals metabolic interactions within the superorganism composed of flagellate Streblomastix strix and complex community of Bacteroidetes bacteria on its surface.</title>
        <authorList>
            <person name="Treitli S.C."/>
            <person name="Kolisko M."/>
            <person name="Husnik F."/>
            <person name="Keeling P."/>
            <person name="Hampl V."/>
        </authorList>
    </citation>
    <scope>NUCLEOTIDE SEQUENCE</scope>
    <source>
        <strain evidence="1">STM</strain>
    </source>
</reference>
<gene>
    <name evidence="1" type="ORF">EZS27_027999</name>
</gene>
<dbReference type="EMBL" id="SNRY01003040">
    <property type="protein sequence ID" value="KAA6322456.1"/>
    <property type="molecule type" value="Genomic_DNA"/>
</dbReference>
<feature type="non-terminal residue" evidence="1">
    <location>
        <position position="1"/>
    </location>
</feature>
<proteinExistence type="predicted"/>